<reference evidence="3" key="1">
    <citation type="journal article" date="2023" name="G3 (Bethesda)">
        <title>Whole genome assembly and annotation of the endangered Caribbean coral Acropora cervicornis.</title>
        <authorList>
            <person name="Selwyn J.D."/>
            <person name="Vollmer S.V."/>
        </authorList>
    </citation>
    <scope>NUCLEOTIDE SEQUENCE</scope>
    <source>
        <strain evidence="3">K2</strain>
    </source>
</reference>
<dbReference type="GO" id="GO:0035861">
    <property type="term" value="C:site of double-strand break"/>
    <property type="evidence" value="ECO:0007669"/>
    <property type="project" value="TreeGrafter"/>
</dbReference>
<evidence type="ECO:0000313" key="3">
    <source>
        <dbReference type="EMBL" id="KAK2548576.1"/>
    </source>
</evidence>
<evidence type="ECO:0000313" key="4">
    <source>
        <dbReference type="Proteomes" id="UP001249851"/>
    </source>
</evidence>
<comment type="caution">
    <text evidence="3">The sequence shown here is derived from an EMBL/GenBank/DDBJ whole genome shotgun (WGS) entry which is preliminary data.</text>
</comment>
<dbReference type="InterPro" id="IPR042479">
    <property type="entry name" value="Slf1"/>
</dbReference>
<name>A0AAD9PT36_ACRCE</name>
<gene>
    <name evidence="3" type="ORF">P5673_031247</name>
</gene>
<dbReference type="Proteomes" id="UP001249851">
    <property type="component" value="Unassembled WGS sequence"/>
</dbReference>
<dbReference type="Pfam" id="PF00533">
    <property type="entry name" value="BRCT"/>
    <property type="match status" value="1"/>
</dbReference>
<dbReference type="PANTHER" id="PTHR46677">
    <property type="entry name" value="SMC5-SMC6 COMPLEX LOCALIZATION FACTOR PROTEIN 1"/>
    <property type="match status" value="1"/>
</dbReference>
<evidence type="ECO:0000259" key="2">
    <source>
        <dbReference type="Pfam" id="PF00533"/>
    </source>
</evidence>
<reference evidence="3" key="2">
    <citation type="journal article" date="2023" name="Science">
        <title>Genomic signatures of disease resistance in endangered staghorn corals.</title>
        <authorList>
            <person name="Vollmer S.V."/>
            <person name="Selwyn J.D."/>
            <person name="Despard B.A."/>
            <person name="Roesel C.L."/>
        </authorList>
    </citation>
    <scope>NUCLEOTIDE SEQUENCE</scope>
    <source>
        <strain evidence="3">K2</strain>
    </source>
</reference>
<dbReference type="Gene3D" id="3.40.50.10190">
    <property type="entry name" value="BRCT domain"/>
    <property type="match status" value="1"/>
</dbReference>
<dbReference type="CDD" id="cd17738">
    <property type="entry name" value="BRCT_TopBP1_rpt7"/>
    <property type="match status" value="1"/>
</dbReference>
<dbReference type="EMBL" id="JARQWQ010000144">
    <property type="protein sequence ID" value="KAK2548576.1"/>
    <property type="molecule type" value="Genomic_DNA"/>
</dbReference>
<protein>
    <submittedName>
        <fullName evidence="3">DNA topoisomerase 2-binding protein 1</fullName>
    </submittedName>
</protein>
<feature type="region of interest" description="Disordered" evidence="1">
    <location>
        <begin position="78"/>
        <end position="98"/>
    </location>
</feature>
<dbReference type="GO" id="GO:1990166">
    <property type="term" value="P:protein localization to site of double-strand break"/>
    <property type="evidence" value="ECO:0007669"/>
    <property type="project" value="TreeGrafter"/>
</dbReference>
<sequence length="98" mass="10897">MAACTRKDRKKYRILLSSFTAEEKVKLSTLIQKLGGTYVDTPTFVRTCSHVICGKPNRGEKFLSGCASGRLVKVSFDHYPTPHHSTPPHTKPCTTPPH</sequence>
<dbReference type="AlphaFoldDB" id="A0AAD9PT36"/>
<dbReference type="InterPro" id="IPR001357">
    <property type="entry name" value="BRCT_dom"/>
</dbReference>
<dbReference type="SUPFAM" id="SSF52113">
    <property type="entry name" value="BRCT domain"/>
    <property type="match status" value="1"/>
</dbReference>
<evidence type="ECO:0000256" key="1">
    <source>
        <dbReference type="SAM" id="MobiDB-lite"/>
    </source>
</evidence>
<proteinExistence type="predicted"/>
<dbReference type="GO" id="GO:0005634">
    <property type="term" value="C:nucleus"/>
    <property type="evidence" value="ECO:0007669"/>
    <property type="project" value="TreeGrafter"/>
</dbReference>
<dbReference type="GO" id="GO:0006974">
    <property type="term" value="P:DNA damage response"/>
    <property type="evidence" value="ECO:0007669"/>
    <property type="project" value="TreeGrafter"/>
</dbReference>
<feature type="domain" description="BRCT" evidence="2">
    <location>
        <begin position="13"/>
        <end position="63"/>
    </location>
</feature>
<keyword evidence="4" id="KW-1185">Reference proteome</keyword>
<accession>A0AAD9PT36</accession>
<dbReference type="InterPro" id="IPR036420">
    <property type="entry name" value="BRCT_dom_sf"/>
</dbReference>
<dbReference type="GO" id="GO:2000781">
    <property type="term" value="P:positive regulation of double-strand break repair"/>
    <property type="evidence" value="ECO:0007669"/>
    <property type="project" value="InterPro"/>
</dbReference>
<dbReference type="PANTHER" id="PTHR46677:SF1">
    <property type="entry name" value="SMC5-SMC6 COMPLEX LOCALIZATION FACTOR PROTEIN 1"/>
    <property type="match status" value="1"/>
</dbReference>
<organism evidence="3 4">
    <name type="scientific">Acropora cervicornis</name>
    <name type="common">Staghorn coral</name>
    <dbReference type="NCBI Taxonomy" id="6130"/>
    <lineage>
        <taxon>Eukaryota</taxon>
        <taxon>Metazoa</taxon>
        <taxon>Cnidaria</taxon>
        <taxon>Anthozoa</taxon>
        <taxon>Hexacorallia</taxon>
        <taxon>Scleractinia</taxon>
        <taxon>Astrocoeniina</taxon>
        <taxon>Acroporidae</taxon>
        <taxon>Acropora</taxon>
    </lineage>
</organism>